<dbReference type="InterPro" id="IPR033891">
    <property type="entry name" value="TTC38"/>
</dbReference>
<dbReference type="GeneID" id="101851884"/>
<evidence type="ECO:0000256" key="4">
    <source>
        <dbReference type="ARBA" id="ARBA00022803"/>
    </source>
</evidence>
<dbReference type="Gene3D" id="1.25.40.10">
    <property type="entry name" value="Tetratricopeptide repeat domain"/>
    <property type="match status" value="1"/>
</dbReference>
<sequence>MHSQWRSAQDWKDQGLPLSTASNEACKLYDAILTQYAGWYDEESFGGMEGTLEKLKAADPDFVMGQVVANGLELLGTGRNTKLDAALRDDVSRMVELAQNTGKDISARERKHVDALDIWAKGDTARACLEWEDILTEFPNDVLALKFAHDTYFYLGYSAQIRDSIARVLPHWKPTMPLYGYIHGMHSFGLEETNLYPEAEAAARKALSINPRDAWATHTLCHVMEMMGRQHEGIHMMQTTTQYWESCGMLACHNHWHWALYYLEIGDYESALSIFDKEVTVRAANSGAMLDVVDVCSLLFRLQIEGVDIGQRWDKVYDVCKSHLHDHVLAFNDMHILISCLGAGQKEAVAEMMTSIQNFIKEGQGTNRDVMANVGEALLKAFISYSDDDFAAAVDLVNPVRYKVVEIGGSNAQRDLVNLFLIQAAIKSPKKEHHRLARALLNERKVWKPNAPMTDRLMAKAIEAHAD</sequence>
<evidence type="ECO:0000256" key="1">
    <source>
        <dbReference type="ARBA" id="ARBA00005857"/>
    </source>
</evidence>
<dbReference type="PANTHER" id="PTHR16263">
    <property type="entry name" value="TETRATRICOPEPTIDE REPEAT PROTEIN 38"/>
    <property type="match status" value="1"/>
</dbReference>
<dbReference type="PANTHER" id="PTHR16263:SF4">
    <property type="entry name" value="TETRATRICOPEPTIDE REPEAT PROTEIN 38"/>
    <property type="match status" value="1"/>
</dbReference>
<gene>
    <name evidence="6" type="primary">LOC101851884</name>
</gene>
<protein>
    <recommendedName>
        <fullName evidence="2">Tetratricopeptide repeat protein 38</fullName>
    </recommendedName>
</protein>
<keyword evidence="3" id="KW-0677">Repeat</keyword>
<reference evidence="6" key="1">
    <citation type="submission" date="2025-08" db="UniProtKB">
        <authorList>
            <consortium name="RefSeq"/>
        </authorList>
    </citation>
    <scope>IDENTIFICATION</scope>
</reference>
<dbReference type="CDD" id="cd05804">
    <property type="entry name" value="StaR_like"/>
    <property type="match status" value="1"/>
</dbReference>
<evidence type="ECO:0000256" key="3">
    <source>
        <dbReference type="ARBA" id="ARBA00022737"/>
    </source>
</evidence>
<dbReference type="SUPFAM" id="SSF48452">
    <property type="entry name" value="TPR-like"/>
    <property type="match status" value="1"/>
</dbReference>
<dbReference type="RefSeq" id="XP_005104787.1">
    <property type="nucleotide sequence ID" value="XM_005104730.3"/>
</dbReference>
<keyword evidence="4" id="KW-0802">TPR repeat</keyword>
<evidence type="ECO:0000313" key="5">
    <source>
        <dbReference type="Proteomes" id="UP000694888"/>
    </source>
</evidence>
<dbReference type="Proteomes" id="UP000694888">
    <property type="component" value="Unplaced"/>
</dbReference>
<name>A0ABM0JYW5_APLCA</name>
<dbReference type="InterPro" id="IPR011990">
    <property type="entry name" value="TPR-like_helical_dom_sf"/>
</dbReference>
<proteinExistence type="inferred from homology"/>
<accession>A0ABM0JYW5</accession>
<organism evidence="5 6">
    <name type="scientific">Aplysia californica</name>
    <name type="common">California sea hare</name>
    <dbReference type="NCBI Taxonomy" id="6500"/>
    <lineage>
        <taxon>Eukaryota</taxon>
        <taxon>Metazoa</taxon>
        <taxon>Spiralia</taxon>
        <taxon>Lophotrochozoa</taxon>
        <taxon>Mollusca</taxon>
        <taxon>Gastropoda</taxon>
        <taxon>Heterobranchia</taxon>
        <taxon>Euthyneura</taxon>
        <taxon>Tectipleura</taxon>
        <taxon>Aplysiida</taxon>
        <taxon>Aplysioidea</taxon>
        <taxon>Aplysiidae</taxon>
        <taxon>Aplysia</taxon>
    </lineage>
</organism>
<keyword evidence="5" id="KW-1185">Reference proteome</keyword>
<evidence type="ECO:0000256" key="2">
    <source>
        <dbReference type="ARBA" id="ARBA00019992"/>
    </source>
</evidence>
<comment type="similarity">
    <text evidence="1">Belongs to the TTC38 family.</text>
</comment>
<evidence type="ECO:0000313" key="6">
    <source>
        <dbReference type="RefSeq" id="XP_005104787.1"/>
    </source>
</evidence>